<dbReference type="GO" id="GO:0005085">
    <property type="term" value="F:guanyl-nucleotide exchange factor activity"/>
    <property type="evidence" value="ECO:0007669"/>
    <property type="project" value="InterPro"/>
</dbReference>
<keyword evidence="8" id="KW-0653">Protein transport</keyword>
<dbReference type="Proteomes" id="UP000639772">
    <property type="component" value="Unassembled WGS sequence"/>
</dbReference>
<gene>
    <name evidence="12" type="ORF">HPP92_027155</name>
</gene>
<keyword evidence="5" id="KW-0677">Repeat</keyword>
<accession>A0A835U5U6</accession>
<evidence type="ECO:0000256" key="2">
    <source>
        <dbReference type="ARBA" id="ARBA00022448"/>
    </source>
</evidence>
<dbReference type="InterPro" id="IPR011047">
    <property type="entry name" value="Quinoprotein_ADH-like_sf"/>
</dbReference>
<feature type="transmembrane region" description="Helical" evidence="11">
    <location>
        <begin position="369"/>
        <end position="387"/>
    </location>
</feature>
<keyword evidence="7" id="KW-0931">ER-Golgi transport</keyword>
<evidence type="ECO:0000256" key="9">
    <source>
        <dbReference type="ARBA" id="ARBA00022989"/>
    </source>
</evidence>
<dbReference type="AlphaFoldDB" id="A0A835U5U6"/>
<evidence type="ECO:0000256" key="6">
    <source>
        <dbReference type="ARBA" id="ARBA00022824"/>
    </source>
</evidence>
<organism evidence="12 13">
    <name type="scientific">Vanilla planifolia</name>
    <name type="common">Vanilla</name>
    <dbReference type="NCBI Taxonomy" id="51239"/>
    <lineage>
        <taxon>Eukaryota</taxon>
        <taxon>Viridiplantae</taxon>
        <taxon>Streptophyta</taxon>
        <taxon>Embryophyta</taxon>
        <taxon>Tracheophyta</taxon>
        <taxon>Spermatophyta</taxon>
        <taxon>Magnoliopsida</taxon>
        <taxon>Liliopsida</taxon>
        <taxon>Asparagales</taxon>
        <taxon>Orchidaceae</taxon>
        <taxon>Vanilloideae</taxon>
        <taxon>Vanilleae</taxon>
        <taxon>Vanilla</taxon>
    </lineage>
</organism>
<protein>
    <recommendedName>
        <fullName evidence="14">SEC12-like protein 2</fullName>
    </recommendedName>
</protein>
<dbReference type="SUPFAM" id="SSF50998">
    <property type="entry name" value="Quinoprotein alcohol dehydrogenase-like"/>
    <property type="match status" value="1"/>
</dbReference>
<evidence type="ECO:0000256" key="10">
    <source>
        <dbReference type="ARBA" id="ARBA00023136"/>
    </source>
</evidence>
<dbReference type="Pfam" id="PF00400">
    <property type="entry name" value="WD40"/>
    <property type="match status" value="3"/>
</dbReference>
<keyword evidence="6" id="KW-0256">Endoplasmic reticulum</keyword>
<dbReference type="SMART" id="SM00320">
    <property type="entry name" value="WD40"/>
    <property type="match status" value="4"/>
</dbReference>
<dbReference type="OrthoDB" id="2013972at2759"/>
<evidence type="ECO:0000256" key="7">
    <source>
        <dbReference type="ARBA" id="ARBA00022892"/>
    </source>
</evidence>
<evidence type="ECO:0000313" key="12">
    <source>
        <dbReference type="EMBL" id="KAG0449723.1"/>
    </source>
</evidence>
<keyword evidence="10 11" id="KW-0472">Membrane</keyword>
<evidence type="ECO:0000313" key="13">
    <source>
        <dbReference type="Proteomes" id="UP000639772"/>
    </source>
</evidence>
<dbReference type="FunFam" id="2.130.10.10:FF:000612">
    <property type="entry name" value="SEC12-like protein 2"/>
    <property type="match status" value="1"/>
</dbReference>
<evidence type="ECO:0000256" key="4">
    <source>
        <dbReference type="ARBA" id="ARBA00022692"/>
    </source>
</evidence>
<dbReference type="InterPro" id="IPR015943">
    <property type="entry name" value="WD40/YVTN_repeat-like_dom_sf"/>
</dbReference>
<evidence type="ECO:0000256" key="1">
    <source>
        <dbReference type="ARBA" id="ARBA00004389"/>
    </source>
</evidence>
<keyword evidence="4 11" id="KW-0812">Transmembrane</keyword>
<dbReference type="EMBL" id="JADCNM010000162">
    <property type="protein sequence ID" value="KAG0449723.1"/>
    <property type="molecule type" value="Genomic_DNA"/>
</dbReference>
<keyword evidence="2" id="KW-0813">Transport</keyword>
<dbReference type="GO" id="GO:0006888">
    <property type="term" value="P:endoplasmic reticulum to Golgi vesicle-mediated transport"/>
    <property type="evidence" value="ECO:0007669"/>
    <property type="project" value="TreeGrafter"/>
</dbReference>
<dbReference type="GO" id="GO:0005789">
    <property type="term" value="C:endoplasmic reticulum membrane"/>
    <property type="evidence" value="ECO:0007669"/>
    <property type="project" value="UniProtKB-SubCell"/>
</dbReference>
<dbReference type="PANTHER" id="PTHR23284">
    <property type="entry name" value="PROLACTIN REGULATORY ELEMENT BINDING PROTEIN"/>
    <property type="match status" value="1"/>
</dbReference>
<dbReference type="InterPro" id="IPR045260">
    <property type="entry name" value="Sec12-like"/>
</dbReference>
<dbReference type="InterPro" id="IPR001680">
    <property type="entry name" value="WD40_rpt"/>
</dbReference>
<dbReference type="PANTHER" id="PTHR23284:SF0">
    <property type="entry name" value="PROLACTIN REGULATORY ELEMENT-BINDING PROTEIN"/>
    <property type="match status" value="1"/>
</dbReference>
<evidence type="ECO:0000256" key="8">
    <source>
        <dbReference type="ARBA" id="ARBA00022927"/>
    </source>
</evidence>
<keyword evidence="3" id="KW-0853">WD repeat</keyword>
<evidence type="ECO:0000256" key="5">
    <source>
        <dbReference type="ARBA" id="ARBA00022737"/>
    </source>
</evidence>
<dbReference type="GO" id="GO:0015031">
    <property type="term" value="P:protein transport"/>
    <property type="evidence" value="ECO:0007669"/>
    <property type="project" value="UniProtKB-KW"/>
</dbReference>
<evidence type="ECO:0000256" key="11">
    <source>
        <dbReference type="SAM" id="Phobius"/>
    </source>
</evidence>
<dbReference type="Gene3D" id="2.130.10.10">
    <property type="entry name" value="YVTN repeat-like/Quinoprotein amine dehydrogenase"/>
    <property type="match status" value="1"/>
</dbReference>
<evidence type="ECO:0000256" key="3">
    <source>
        <dbReference type="ARBA" id="ARBA00022574"/>
    </source>
</evidence>
<sequence length="391" mass="41380">MPPCSKTYGLPLYCAAWVPLDRIGDAVNDKEVAETSQDDLSIAGKAVAAEAAPSPAKADQLLVVLGGGGGEGRSGVPNAVLLSQFDVASNSLSDQPVHRLGTEGEVPYRLAMHPGGHGFVCSFLKSCRYFEWDISEGREASKLALKSSEKLLQKLDDAGLQLALTFNSDGTLLAAGGEDGNLRVLKWPSLEVILSETNAHATVKDLNFSSNGKFLASLGGNGPCMVWDLGSLTAVASLPVEGGEKFGFCSFSPNSSILYVTSMHDDQAKISSWSTSSWERIASKKIVRGPISAFDISNDGKLLAIGTIEGDVAIASSSDLKRQTTVKKAHLGPVTALDFSHDSRALVSASFDSTARVTLVQQPTGKGSALWLSVLVVLLAILVYYYVNQAW</sequence>
<reference evidence="12 13" key="1">
    <citation type="journal article" date="2020" name="Nat. Food">
        <title>A phased Vanilla planifolia genome enables genetic improvement of flavour and production.</title>
        <authorList>
            <person name="Hasing T."/>
            <person name="Tang H."/>
            <person name="Brym M."/>
            <person name="Khazi F."/>
            <person name="Huang T."/>
            <person name="Chambers A.H."/>
        </authorList>
    </citation>
    <scope>NUCLEOTIDE SEQUENCE [LARGE SCALE GENOMIC DNA]</scope>
    <source>
        <tissue evidence="12">Leaf</tissue>
    </source>
</reference>
<keyword evidence="9 11" id="KW-1133">Transmembrane helix</keyword>
<comment type="caution">
    <text evidence="12">The sequence shown here is derived from an EMBL/GenBank/DDBJ whole genome shotgun (WGS) entry which is preliminary data.</text>
</comment>
<evidence type="ECO:0008006" key="14">
    <source>
        <dbReference type="Google" id="ProtNLM"/>
    </source>
</evidence>
<proteinExistence type="predicted"/>
<name>A0A835U5U6_VANPL</name>
<comment type="subcellular location">
    <subcellularLocation>
        <location evidence="1">Endoplasmic reticulum membrane</location>
        <topology evidence="1">Single-pass membrane protein</topology>
    </subcellularLocation>
</comment>
<dbReference type="GO" id="GO:0003400">
    <property type="term" value="P:regulation of COPII vesicle coating"/>
    <property type="evidence" value="ECO:0007669"/>
    <property type="project" value="TreeGrafter"/>
</dbReference>